<dbReference type="EMBL" id="CM055751">
    <property type="protein sequence ID" value="KAJ7993085.1"/>
    <property type="molecule type" value="Genomic_DNA"/>
</dbReference>
<comment type="caution">
    <text evidence="1">The sequence shown here is derived from an EMBL/GenBank/DDBJ whole genome shotgun (WGS) entry which is preliminary data.</text>
</comment>
<reference evidence="1" key="1">
    <citation type="submission" date="2021-05" db="EMBL/GenBank/DDBJ databases">
        <authorList>
            <person name="Pan Q."/>
            <person name="Jouanno E."/>
            <person name="Zahm M."/>
            <person name="Klopp C."/>
            <person name="Cabau C."/>
            <person name="Louis A."/>
            <person name="Berthelot C."/>
            <person name="Parey E."/>
            <person name="Roest Crollius H."/>
            <person name="Montfort J."/>
            <person name="Robinson-Rechavi M."/>
            <person name="Bouchez O."/>
            <person name="Lampietro C."/>
            <person name="Lopez Roques C."/>
            <person name="Donnadieu C."/>
            <person name="Postlethwait J."/>
            <person name="Bobe J."/>
            <person name="Dillon D."/>
            <person name="Chandos A."/>
            <person name="von Hippel F."/>
            <person name="Guiguen Y."/>
        </authorList>
    </citation>
    <scope>NUCLEOTIDE SEQUENCE</scope>
    <source>
        <strain evidence="1">YG-Jan2019</strain>
    </source>
</reference>
<gene>
    <name evidence="1" type="ORF">DPEC_G00268770</name>
</gene>
<protein>
    <submittedName>
        <fullName evidence="1">Uncharacterized protein</fullName>
    </submittedName>
</protein>
<keyword evidence="2" id="KW-1185">Reference proteome</keyword>
<name>A0ACC2FNZ3_DALPE</name>
<proteinExistence type="predicted"/>
<evidence type="ECO:0000313" key="2">
    <source>
        <dbReference type="Proteomes" id="UP001157502"/>
    </source>
</evidence>
<sequence>MSNAENPKTSSTSAKYAHKANQRERADCDLSVKTIDMDKHAALETHGRKTDAYLSKLAKYKKALSKTPEGPKGESAQKGEKGGANEDAPCVNQTPSQLYLSRRRWSTIF</sequence>
<accession>A0ACC2FNZ3</accession>
<evidence type="ECO:0000313" key="1">
    <source>
        <dbReference type="EMBL" id="KAJ7993085.1"/>
    </source>
</evidence>
<organism evidence="1 2">
    <name type="scientific">Dallia pectoralis</name>
    <name type="common">Alaska blackfish</name>
    <dbReference type="NCBI Taxonomy" id="75939"/>
    <lineage>
        <taxon>Eukaryota</taxon>
        <taxon>Metazoa</taxon>
        <taxon>Chordata</taxon>
        <taxon>Craniata</taxon>
        <taxon>Vertebrata</taxon>
        <taxon>Euteleostomi</taxon>
        <taxon>Actinopterygii</taxon>
        <taxon>Neopterygii</taxon>
        <taxon>Teleostei</taxon>
        <taxon>Protacanthopterygii</taxon>
        <taxon>Esociformes</taxon>
        <taxon>Umbridae</taxon>
        <taxon>Dallia</taxon>
    </lineage>
</organism>
<dbReference type="Proteomes" id="UP001157502">
    <property type="component" value="Chromosome 24"/>
</dbReference>